<accession>A0ABN7P916</accession>
<organism evidence="1 2">
    <name type="scientific">Timema podura</name>
    <name type="common">Walking stick</name>
    <dbReference type="NCBI Taxonomy" id="61482"/>
    <lineage>
        <taxon>Eukaryota</taxon>
        <taxon>Metazoa</taxon>
        <taxon>Ecdysozoa</taxon>
        <taxon>Arthropoda</taxon>
        <taxon>Hexapoda</taxon>
        <taxon>Insecta</taxon>
        <taxon>Pterygota</taxon>
        <taxon>Neoptera</taxon>
        <taxon>Polyneoptera</taxon>
        <taxon>Phasmatodea</taxon>
        <taxon>Timematodea</taxon>
        <taxon>Timematoidea</taxon>
        <taxon>Timematidae</taxon>
        <taxon>Timema</taxon>
    </lineage>
</organism>
<sequence length="142" mass="15257">MQGKLDGSDLSGILSDQSLCQLFPVVGDDSLSLEAADKLLERGDTPELDFEEAMEEVAQTLAAANRNELKLALPSLRDNRNAEAYAAGVHDALASMQEDLARVEYIAVPTNGTTPLPAALQVTISSSLLSANIFTRFRDHIV</sequence>
<dbReference type="Proteomes" id="UP001153148">
    <property type="component" value="Unassembled WGS sequence"/>
</dbReference>
<evidence type="ECO:0000313" key="1">
    <source>
        <dbReference type="EMBL" id="CAG2062674.1"/>
    </source>
</evidence>
<evidence type="ECO:0000313" key="2">
    <source>
        <dbReference type="Proteomes" id="UP001153148"/>
    </source>
</evidence>
<reference evidence="1" key="1">
    <citation type="submission" date="2021-03" db="EMBL/GenBank/DDBJ databases">
        <authorList>
            <person name="Tran Van P."/>
        </authorList>
    </citation>
    <scope>NUCLEOTIDE SEQUENCE</scope>
</reference>
<name>A0ABN7P916_TIMPD</name>
<gene>
    <name evidence="1" type="ORF">TPAB3V08_LOCUS9624</name>
</gene>
<dbReference type="EMBL" id="CAJPIN010021664">
    <property type="protein sequence ID" value="CAG2062674.1"/>
    <property type="molecule type" value="Genomic_DNA"/>
</dbReference>
<keyword evidence="2" id="KW-1185">Reference proteome</keyword>
<protein>
    <submittedName>
        <fullName evidence="1">Uncharacterized protein</fullName>
    </submittedName>
</protein>
<comment type="caution">
    <text evidence="1">The sequence shown here is derived from an EMBL/GenBank/DDBJ whole genome shotgun (WGS) entry which is preliminary data.</text>
</comment>
<proteinExistence type="predicted"/>